<dbReference type="Pfam" id="PF01790">
    <property type="entry name" value="LGT"/>
    <property type="match status" value="1"/>
</dbReference>
<feature type="binding site" evidence="7">
    <location>
        <position position="208"/>
    </location>
    <ligand>
        <name>a 1,2-diacyl-sn-glycero-3-phospho-(1'-sn-glycerol)</name>
        <dbReference type="ChEBI" id="CHEBI:64716"/>
    </ligand>
</feature>
<comment type="pathway">
    <text evidence="7">Protein modification; lipoprotein biosynthesis (diacylglyceryl transfer).</text>
</comment>
<dbReference type="UniPathway" id="UPA00664"/>
<keyword evidence="6 7" id="KW-0472">Membrane</keyword>
<dbReference type="AlphaFoldDB" id="A0A517QIA8"/>
<keyword evidence="9" id="KW-1185">Reference proteome</keyword>
<evidence type="ECO:0000313" key="9">
    <source>
        <dbReference type="Proteomes" id="UP000315724"/>
    </source>
</evidence>
<feature type="transmembrane region" description="Helical" evidence="7">
    <location>
        <begin position="189"/>
        <end position="209"/>
    </location>
</feature>
<proteinExistence type="inferred from homology"/>
<organism evidence="8 9">
    <name type="scientific">Thalassoglobus polymorphus</name>
    <dbReference type="NCBI Taxonomy" id="2527994"/>
    <lineage>
        <taxon>Bacteria</taxon>
        <taxon>Pseudomonadati</taxon>
        <taxon>Planctomycetota</taxon>
        <taxon>Planctomycetia</taxon>
        <taxon>Planctomycetales</taxon>
        <taxon>Planctomycetaceae</taxon>
        <taxon>Thalassoglobus</taxon>
    </lineage>
</organism>
<comment type="subcellular location">
    <subcellularLocation>
        <location evidence="7">Cell membrane</location>
        <topology evidence="7">Multi-pass membrane protein</topology>
    </subcellularLocation>
</comment>
<keyword evidence="2 7" id="KW-1003">Cell membrane</keyword>
<comment type="similarity">
    <text evidence="1 7">Belongs to the Lgt family.</text>
</comment>
<dbReference type="PANTHER" id="PTHR30589:SF0">
    <property type="entry name" value="PHOSPHATIDYLGLYCEROL--PROLIPOPROTEIN DIACYLGLYCERYL TRANSFERASE"/>
    <property type="match status" value="1"/>
</dbReference>
<gene>
    <name evidence="7 8" type="primary">lgt</name>
    <name evidence="8" type="ORF">Mal48_05680</name>
</gene>
<evidence type="ECO:0000256" key="7">
    <source>
        <dbReference type="HAMAP-Rule" id="MF_01147"/>
    </source>
</evidence>
<dbReference type="EC" id="2.5.1.145" evidence="7"/>
<keyword evidence="8" id="KW-0328">Glycosyltransferase</keyword>
<dbReference type="KEGG" id="tpol:Mal48_05680"/>
<dbReference type="GO" id="GO:0042158">
    <property type="term" value="P:lipoprotein biosynthetic process"/>
    <property type="evidence" value="ECO:0007669"/>
    <property type="project" value="UniProtKB-UniRule"/>
</dbReference>
<keyword evidence="3 7" id="KW-0808">Transferase</keyword>
<feature type="transmembrane region" description="Helical" evidence="7">
    <location>
        <begin position="317"/>
        <end position="337"/>
    </location>
</feature>
<keyword evidence="4 7" id="KW-0812">Transmembrane</keyword>
<evidence type="ECO:0000256" key="4">
    <source>
        <dbReference type="ARBA" id="ARBA00022692"/>
    </source>
</evidence>
<feature type="transmembrane region" description="Helical" evidence="7">
    <location>
        <begin position="157"/>
        <end position="182"/>
    </location>
</feature>
<evidence type="ECO:0000256" key="2">
    <source>
        <dbReference type="ARBA" id="ARBA00022475"/>
    </source>
</evidence>
<feature type="transmembrane region" description="Helical" evidence="7">
    <location>
        <begin position="26"/>
        <end position="45"/>
    </location>
</feature>
<evidence type="ECO:0000256" key="6">
    <source>
        <dbReference type="ARBA" id="ARBA00023136"/>
    </source>
</evidence>
<dbReference type="GO" id="GO:0008961">
    <property type="term" value="F:phosphatidylglycerol-prolipoprotein diacylglyceryl transferase activity"/>
    <property type="evidence" value="ECO:0007669"/>
    <property type="project" value="UniProtKB-UniRule"/>
</dbReference>
<dbReference type="PANTHER" id="PTHR30589">
    <property type="entry name" value="PROLIPOPROTEIN DIACYLGLYCERYL TRANSFERASE"/>
    <property type="match status" value="1"/>
</dbReference>
<evidence type="ECO:0000313" key="8">
    <source>
        <dbReference type="EMBL" id="QDT31335.1"/>
    </source>
</evidence>
<keyword evidence="8" id="KW-0449">Lipoprotein</keyword>
<feature type="transmembrane region" description="Helical" evidence="7">
    <location>
        <begin position="84"/>
        <end position="103"/>
    </location>
</feature>
<dbReference type="GO" id="GO:0005886">
    <property type="term" value="C:plasma membrane"/>
    <property type="evidence" value="ECO:0007669"/>
    <property type="project" value="UniProtKB-SubCell"/>
</dbReference>
<protein>
    <recommendedName>
        <fullName evidence="7">Phosphatidylglycerol--prolipoprotein diacylglyceryl transferase</fullName>
        <ecNumber evidence="7">2.5.1.145</ecNumber>
    </recommendedName>
</protein>
<dbReference type="RefSeq" id="WP_145195828.1">
    <property type="nucleotide sequence ID" value="NZ_CP036267.1"/>
</dbReference>
<reference evidence="8 9" key="1">
    <citation type="submission" date="2019-02" db="EMBL/GenBank/DDBJ databases">
        <title>Deep-cultivation of Planctomycetes and their phenomic and genomic characterization uncovers novel biology.</title>
        <authorList>
            <person name="Wiegand S."/>
            <person name="Jogler M."/>
            <person name="Boedeker C."/>
            <person name="Pinto D."/>
            <person name="Vollmers J."/>
            <person name="Rivas-Marin E."/>
            <person name="Kohn T."/>
            <person name="Peeters S.H."/>
            <person name="Heuer A."/>
            <person name="Rast P."/>
            <person name="Oberbeckmann S."/>
            <person name="Bunk B."/>
            <person name="Jeske O."/>
            <person name="Meyerdierks A."/>
            <person name="Storesund J.E."/>
            <person name="Kallscheuer N."/>
            <person name="Luecker S."/>
            <person name="Lage O.M."/>
            <person name="Pohl T."/>
            <person name="Merkel B.J."/>
            <person name="Hornburger P."/>
            <person name="Mueller R.-W."/>
            <person name="Bruemmer F."/>
            <person name="Labrenz M."/>
            <person name="Spormann A.M."/>
            <person name="Op den Camp H."/>
            <person name="Overmann J."/>
            <person name="Amann R."/>
            <person name="Jetten M.S.M."/>
            <person name="Mascher T."/>
            <person name="Medema M.H."/>
            <person name="Devos D.P."/>
            <person name="Kaster A.-K."/>
            <person name="Ovreas L."/>
            <person name="Rohde M."/>
            <person name="Galperin M.Y."/>
            <person name="Jogler C."/>
        </authorList>
    </citation>
    <scope>NUCLEOTIDE SEQUENCE [LARGE SCALE GENOMIC DNA]</scope>
    <source>
        <strain evidence="8 9">Mal48</strain>
    </source>
</reference>
<feature type="transmembrane region" description="Helical" evidence="7">
    <location>
        <begin position="261"/>
        <end position="280"/>
    </location>
</feature>
<comment type="function">
    <text evidence="7">Catalyzes the transfer of the diacylglyceryl group from phosphatidylglycerol to the sulfhydryl group of the N-terminal cysteine of a prolipoprotein, the first step in the formation of mature lipoproteins.</text>
</comment>
<evidence type="ECO:0000256" key="1">
    <source>
        <dbReference type="ARBA" id="ARBA00007150"/>
    </source>
</evidence>
<comment type="catalytic activity">
    <reaction evidence="7">
        <text>L-cysteinyl-[prolipoprotein] + a 1,2-diacyl-sn-glycero-3-phospho-(1'-sn-glycerol) = an S-1,2-diacyl-sn-glyceryl-L-cysteinyl-[prolipoprotein] + sn-glycerol 1-phosphate + H(+)</text>
        <dbReference type="Rhea" id="RHEA:56712"/>
        <dbReference type="Rhea" id="RHEA-COMP:14679"/>
        <dbReference type="Rhea" id="RHEA-COMP:14680"/>
        <dbReference type="ChEBI" id="CHEBI:15378"/>
        <dbReference type="ChEBI" id="CHEBI:29950"/>
        <dbReference type="ChEBI" id="CHEBI:57685"/>
        <dbReference type="ChEBI" id="CHEBI:64716"/>
        <dbReference type="ChEBI" id="CHEBI:140658"/>
        <dbReference type="EC" id="2.5.1.145"/>
    </reaction>
</comment>
<sequence length="356" mass="38990">MRQTLFRIWIEKPWSLWTEVPGEPPHLGACWIAIIVGAVLFLYHLARRDQEFLRDRVNWLMWGCAILGLSIAPSFGVLPASVPVFGYGAMVLIGFVSAMAFSCARAKAVGHNPEIILDAALWVLGIGIFGGRLAYLIQYGDVVFQDANSFGELAFAAINLSEGGLVQIGGLVGGTLGFLIFCRLKNVDFFEFADIMAPAIFIGIGFGRIGCLLNGCCYGDRCELPWGIEFASGTVTFNELVMKGFVDPDAAATFSLHPTQIYSSINGFVLAIVTGVYFWYRKYRGDVFALGCILYALTRIQIEFLRADEMGQLGTGFTISQFYSLGIIAGGLGIMFFTRWRSQKLSAPTAQPQNSV</sequence>
<feature type="transmembrane region" description="Helical" evidence="7">
    <location>
        <begin position="115"/>
        <end position="137"/>
    </location>
</feature>
<evidence type="ECO:0000256" key="5">
    <source>
        <dbReference type="ARBA" id="ARBA00022989"/>
    </source>
</evidence>
<dbReference type="Proteomes" id="UP000315724">
    <property type="component" value="Chromosome"/>
</dbReference>
<name>A0A517QIA8_9PLAN</name>
<dbReference type="HAMAP" id="MF_01147">
    <property type="entry name" value="Lgt"/>
    <property type="match status" value="1"/>
</dbReference>
<evidence type="ECO:0000256" key="3">
    <source>
        <dbReference type="ARBA" id="ARBA00022679"/>
    </source>
</evidence>
<dbReference type="EMBL" id="CP036267">
    <property type="protein sequence ID" value="QDT31335.1"/>
    <property type="molecule type" value="Genomic_DNA"/>
</dbReference>
<dbReference type="InterPro" id="IPR001640">
    <property type="entry name" value="Lgt"/>
</dbReference>
<keyword evidence="5 7" id="KW-1133">Transmembrane helix</keyword>
<accession>A0A517QIA8</accession>
<dbReference type="OrthoDB" id="871140at2"/>
<feature type="transmembrane region" description="Helical" evidence="7">
    <location>
        <begin position="287"/>
        <end position="305"/>
    </location>
</feature>
<feature type="transmembrane region" description="Helical" evidence="7">
    <location>
        <begin position="57"/>
        <end position="78"/>
    </location>
</feature>